<dbReference type="KEGG" id="pagb:AWM79_10700"/>
<organism evidence="1 2">
    <name type="scientific">Pseudomonas agarici</name>
    <dbReference type="NCBI Taxonomy" id="46677"/>
    <lineage>
        <taxon>Bacteria</taxon>
        <taxon>Pseudomonadati</taxon>
        <taxon>Pseudomonadota</taxon>
        <taxon>Gammaproteobacteria</taxon>
        <taxon>Pseudomonadales</taxon>
        <taxon>Pseudomonadaceae</taxon>
        <taxon>Pseudomonas</taxon>
    </lineage>
</organism>
<protein>
    <submittedName>
        <fullName evidence="1">Uncharacterized protein</fullName>
    </submittedName>
</protein>
<evidence type="ECO:0000313" key="1">
    <source>
        <dbReference type="EMBL" id="AMB85743.1"/>
    </source>
</evidence>
<name>A0A0X1T111_PSEAA</name>
<dbReference type="EMBL" id="CP014135">
    <property type="protein sequence ID" value="AMB85743.1"/>
    <property type="molecule type" value="Genomic_DNA"/>
</dbReference>
<proteinExistence type="predicted"/>
<dbReference type="Proteomes" id="UP000063229">
    <property type="component" value="Chromosome"/>
</dbReference>
<dbReference type="AlphaFoldDB" id="A0A0X1T111"/>
<keyword evidence="2" id="KW-1185">Reference proteome</keyword>
<evidence type="ECO:0000313" key="2">
    <source>
        <dbReference type="Proteomes" id="UP000063229"/>
    </source>
</evidence>
<accession>A0A0X1T111</accession>
<sequence>MFCINRTHDGAQIIHRAWDRSIRRTLISRDESAQYHVTRAEWNLSDANRFDSIDSLAHHLLTVAGLTSRVILPT</sequence>
<reference evidence="2" key="1">
    <citation type="submission" date="2016-01" db="EMBL/GenBank/DDBJ databases">
        <authorList>
            <person name="Storey N.H."/>
            <person name="Neuman B.W."/>
        </authorList>
    </citation>
    <scope>NUCLEOTIDE SEQUENCE [LARGE SCALE GENOMIC DNA]</scope>
    <source>
        <strain evidence="2">NCPPB 2472</strain>
    </source>
</reference>
<gene>
    <name evidence="1" type="ORF">AWM79_10700</name>
</gene>